<protein>
    <recommendedName>
        <fullName evidence="4">DUF5689 domain-containing protein</fullName>
    </recommendedName>
</protein>
<keyword evidence="1" id="KW-0732">Signal</keyword>
<dbReference type="HOGENOM" id="CLU_1174516_0_0_10"/>
<evidence type="ECO:0000256" key="1">
    <source>
        <dbReference type="SAM" id="SignalP"/>
    </source>
</evidence>
<dbReference type="PROSITE" id="PS51257">
    <property type="entry name" value="PROKAR_LIPOPROTEIN"/>
    <property type="match status" value="1"/>
</dbReference>
<dbReference type="RefSeq" id="WP_046145938.1">
    <property type="nucleotide sequence ID" value="NZ_KQ033912.1"/>
</dbReference>
<gene>
    <name evidence="2" type="ORF">HMPREF1535_01879</name>
</gene>
<proteinExistence type="predicted"/>
<evidence type="ECO:0008006" key="4">
    <source>
        <dbReference type="Google" id="ProtNLM"/>
    </source>
</evidence>
<evidence type="ECO:0000313" key="2">
    <source>
        <dbReference type="EMBL" id="KKB55907.1"/>
    </source>
</evidence>
<dbReference type="Proteomes" id="UP000033047">
    <property type="component" value="Unassembled WGS sequence"/>
</dbReference>
<sequence length="236" mass="26129">MDTLNLKFRLLLLLVTVGTVLGSCAYDDDEKMYSSRSYDETYALLRPYIIVNEYDEFELSATKEVTDPLRIYPGHIARLKGDLHSINLQTKKALNDYQCSQVLMVTERQGVLVKKTAFNLAYEIGSNDPGLIATRADASMVIDSEEGGSASFTGGTQVRTDISISPGRNSPYVLTFDCSTGKLSNDQDYIYWVGTVGATLTNWWHANNPNGNNTQWSFSANGLSNGARGYVSFQSR</sequence>
<dbReference type="STRING" id="927665.HMPREF1535_01879"/>
<dbReference type="EMBL" id="AQHV01000011">
    <property type="protein sequence ID" value="KKB55907.1"/>
    <property type="molecule type" value="Genomic_DNA"/>
</dbReference>
<accession>A0A0F5JEL4</accession>
<organism evidence="2 3">
    <name type="scientific">Parabacteroides goldsteinii DSM 19448 = WAL 12034</name>
    <dbReference type="NCBI Taxonomy" id="927665"/>
    <lineage>
        <taxon>Bacteria</taxon>
        <taxon>Pseudomonadati</taxon>
        <taxon>Bacteroidota</taxon>
        <taxon>Bacteroidia</taxon>
        <taxon>Bacteroidales</taxon>
        <taxon>Tannerellaceae</taxon>
        <taxon>Parabacteroides</taxon>
    </lineage>
</organism>
<dbReference type="AlphaFoldDB" id="A0A0F5JEL4"/>
<feature type="chain" id="PRO_5002489180" description="DUF5689 domain-containing protein" evidence="1">
    <location>
        <begin position="26"/>
        <end position="236"/>
    </location>
</feature>
<comment type="caution">
    <text evidence="2">The sequence shown here is derived from an EMBL/GenBank/DDBJ whole genome shotgun (WGS) entry which is preliminary data.</text>
</comment>
<feature type="signal peptide" evidence="1">
    <location>
        <begin position="1"/>
        <end position="25"/>
    </location>
</feature>
<reference evidence="2 3" key="1">
    <citation type="submission" date="2013-04" db="EMBL/GenBank/DDBJ databases">
        <title>The Genome Sequence of Parabacteroides goldsteinii DSM 19448.</title>
        <authorList>
            <consortium name="The Broad Institute Genomics Platform"/>
            <person name="Earl A."/>
            <person name="Ward D."/>
            <person name="Feldgarden M."/>
            <person name="Gevers D."/>
            <person name="Martens E."/>
            <person name="Sakamoto M."/>
            <person name="Benno Y."/>
            <person name="Song Y."/>
            <person name="Liu C."/>
            <person name="Lee J."/>
            <person name="Bolanos M."/>
            <person name="Vaisanen M.L."/>
            <person name="Finegold S.M."/>
            <person name="Walker B."/>
            <person name="Young S."/>
            <person name="Zeng Q."/>
            <person name="Gargeya S."/>
            <person name="Fitzgerald M."/>
            <person name="Haas B."/>
            <person name="Abouelleil A."/>
            <person name="Allen A.W."/>
            <person name="Alvarado L."/>
            <person name="Arachchi H.M."/>
            <person name="Berlin A.M."/>
            <person name="Chapman S.B."/>
            <person name="Gainer-Dewar J."/>
            <person name="Goldberg J."/>
            <person name="Griggs A."/>
            <person name="Gujja S."/>
            <person name="Hansen M."/>
            <person name="Howarth C."/>
            <person name="Imamovic A."/>
            <person name="Ireland A."/>
            <person name="Larimer J."/>
            <person name="McCowan C."/>
            <person name="Murphy C."/>
            <person name="Pearson M."/>
            <person name="Poon T.W."/>
            <person name="Priest M."/>
            <person name="Roberts A."/>
            <person name="Saif S."/>
            <person name="Shea T."/>
            <person name="Sisk P."/>
            <person name="Sykes S."/>
            <person name="Wortman J."/>
            <person name="Nusbaum C."/>
            <person name="Birren B."/>
        </authorList>
    </citation>
    <scope>NUCLEOTIDE SEQUENCE [LARGE SCALE GENOMIC DNA]</scope>
    <source>
        <strain evidence="2 3">DSM 19448</strain>
    </source>
</reference>
<name>A0A0F5JEL4_9BACT</name>
<dbReference type="PATRIC" id="fig|927665.4.peg.1921"/>
<evidence type="ECO:0000313" key="3">
    <source>
        <dbReference type="Proteomes" id="UP000033047"/>
    </source>
</evidence>